<dbReference type="InterPro" id="IPR012948">
    <property type="entry name" value="AARP2CN"/>
</dbReference>
<name>A0A2G5EM03_AQUCA</name>
<gene>
    <name evidence="7" type="ORF">AQUCO_00700868v1</name>
</gene>
<proteinExistence type="inferred from homology"/>
<dbReference type="GO" id="GO:0000479">
    <property type="term" value="P:endonucleolytic cleavage of tricistronic rRNA transcript (SSU-rRNA, 5.8S rRNA, LSU-rRNA)"/>
    <property type="evidence" value="ECO:0007669"/>
    <property type="project" value="TreeGrafter"/>
</dbReference>
<evidence type="ECO:0000313" key="8">
    <source>
        <dbReference type="Proteomes" id="UP000230069"/>
    </source>
</evidence>
<dbReference type="FunCoup" id="A0A2G5EM03">
    <property type="interactions" value="3350"/>
</dbReference>
<feature type="compositionally biased region" description="Low complexity" evidence="5">
    <location>
        <begin position="35"/>
        <end position="47"/>
    </location>
</feature>
<evidence type="ECO:0000256" key="1">
    <source>
        <dbReference type="ARBA" id="ARBA00004604"/>
    </source>
</evidence>
<evidence type="ECO:0000256" key="5">
    <source>
        <dbReference type="SAM" id="MobiDB-lite"/>
    </source>
</evidence>
<dbReference type="Pfam" id="PF08142">
    <property type="entry name" value="AARP2CN"/>
    <property type="match status" value="1"/>
</dbReference>
<dbReference type="PANTHER" id="PTHR12858">
    <property type="entry name" value="RIBOSOME BIOGENESIS PROTEIN"/>
    <property type="match status" value="1"/>
</dbReference>
<feature type="compositionally biased region" description="Acidic residues" evidence="5">
    <location>
        <begin position="394"/>
        <end position="411"/>
    </location>
</feature>
<keyword evidence="2" id="KW-0690">Ribosome biogenesis</keyword>
<evidence type="ECO:0000256" key="2">
    <source>
        <dbReference type="ARBA" id="ARBA00022517"/>
    </source>
</evidence>
<keyword evidence="8" id="KW-1185">Reference proteome</keyword>
<dbReference type="PROSITE" id="PS51714">
    <property type="entry name" value="G_BMS1"/>
    <property type="match status" value="1"/>
</dbReference>
<dbReference type="PANTHER" id="PTHR12858:SF1">
    <property type="entry name" value="PRE-RRNA-PROCESSING PROTEIN TSR1 HOMOLOG"/>
    <property type="match status" value="1"/>
</dbReference>
<dbReference type="Proteomes" id="UP000230069">
    <property type="component" value="Unassembled WGS sequence"/>
</dbReference>
<feature type="domain" description="Bms1-type G" evidence="6">
    <location>
        <begin position="76"/>
        <end position="241"/>
    </location>
</feature>
<dbReference type="InterPro" id="IPR030387">
    <property type="entry name" value="G_Bms1/Tsr1_dom"/>
</dbReference>
<dbReference type="SMART" id="SM00785">
    <property type="entry name" value="AARP2CN"/>
    <property type="match status" value="1"/>
</dbReference>
<keyword evidence="3" id="KW-0539">Nucleus</keyword>
<dbReference type="GO" id="GO:0030688">
    <property type="term" value="C:preribosome, small subunit precursor"/>
    <property type="evidence" value="ECO:0007669"/>
    <property type="project" value="TreeGrafter"/>
</dbReference>
<comment type="subcellular location">
    <subcellularLocation>
        <location evidence="1">Nucleus</location>
        <location evidence="1">Nucleolus</location>
    </subcellularLocation>
</comment>
<dbReference type="OrthoDB" id="119302at2759"/>
<evidence type="ECO:0000256" key="3">
    <source>
        <dbReference type="ARBA" id="ARBA00023242"/>
    </source>
</evidence>
<feature type="region of interest" description="Disordered" evidence="5">
    <location>
        <begin position="393"/>
        <end position="461"/>
    </location>
</feature>
<reference evidence="7 8" key="1">
    <citation type="submission" date="2017-09" db="EMBL/GenBank/DDBJ databases">
        <title>WGS assembly of Aquilegia coerulea Goldsmith.</title>
        <authorList>
            <person name="Hodges S."/>
            <person name="Kramer E."/>
            <person name="Nordborg M."/>
            <person name="Tomkins J."/>
            <person name="Borevitz J."/>
            <person name="Derieg N."/>
            <person name="Yan J."/>
            <person name="Mihaltcheva S."/>
            <person name="Hayes R.D."/>
            <person name="Rokhsar D."/>
        </authorList>
    </citation>
    <scope>NUCLEOTIDE SEQUENCE [LARGE SCALE GENOMIC DNA]</scope>
    <source>
        <strain evidence="8">cv. Goldsmith</strain>
    </source>
</reference>
<protein>
    <recommendedName>
        <fullName evidence="6">Bms1-type G domain-containing protein</fullName>
    </recommendedName>
</protein>
<dbReference type="GO" id="GO:0000462">
    <property type="term" value="P:maturation of SSU-rRNA from tricistronic rRNA transcript (SSU-rRNA, 5.8S rRNA, LSU-rRNA)"/>
    <property type="evidence" value="ECO:0007669"/>
    <property type="project" value="TreeGrafter"/>
</dbReference>
<feature type="region of interest" description="Disordered" evidence="5">
    <location>
        <begin position="1"/>
        <end position="54"/>
    </location>
</feature>
<dbReference type="GO" id="GO:0005730">
    <property type="term" value="C:nucleolus"/>
    <property type="evidence" value="ECO:0007669"/>
    <property type="project" value="UniProtKB-SubCell"/>
</dbReference>
<comment type="similarity">
    <text evidence="4">Belongs to the TRAFAC class translation factor GTPase superfamily. Bms1-like GTPase family. TSR1 subfamily.</text>
</comment>
<dbReference type="AlphaFoldDB" id="A0A2G5EM03"/>
<accession>A0A2G5EM03</accession>
<dbReference type="GO" id="GO:0003924">
    <property type="term" value="F:GTPase activity"/>
    <property type="evidence" value="ECO:0007669"/>
    <property type="project" value="TreeGrafter"/>
</dbReference>
<dbReference type="SMART" id="SM01362">
    <property type="entry name" value="DUF663"/>
    <property type="match status" value="1"/>
</dbReference>
<sequence length="796" mass="88837">MAGFQANKAHKTRFASKASRQIHKTARSDKNRITKANNNVGKGAKAARIQRSKMVRDQKRAALLKEKRASSGSVSPPRVIVLFGLSASVNLNVLAEELLTLLSAENAESASTTVSSPNYKLRATVLVAPHGDLLTCMEMVKVADLIAFVTSANPICEDVTTSSYIDSFGSQCLSVFRAIGLPNTAVFIRDLPVDKKKRKELKKMCMSSLASEFPEDSKFFPADTKDELHKFMFLFKEQRITVPHWRSQRPYLMAQEVDLVTDDGNPGTCTFLLSGYLRARSLSVNQLVHVAGAGDFQLCKIDILKDPCPLNVKKGQDSMDTDNLHDQVIHSLVPDPLKQEPLLFENVPDPLAGEQTWPTEAEMADADELQKQKKKKRILPRGTSDYQAAWIVDDSGDEDAGDENLDGDDGRDDGMVLDGENGFSDHNVGNHSDLDDDEASLDLRDSDGETEAGTTMMDGENLTREQLEDEIRKIKEAHAEDEEFPDEVDTPLDVPARTRFAKYRGLKSFRTSSWDPKESLPPDYARIFAFNNFTRTQKHVLAKALEMEQGTMDECVPSGSYIRVHIKEVPVDVASKLCSLAKTSPVLVCGLLQHESKMSVLHFSIKKHDTYNEPIKAKEPLIFNVGFRQFIARPVFSSDAINSDKHKMERFLHPGRFSMASVYAPISFPPLPLIVLKSGNGEVTPAVAAVGLLRSIDPDRIILKKIILTGYPQRVSKLKASVRYMFHTPEDVRWFKPVEVYTKCGRRGRVKEPVGTHGAMKCIFNGIVQQHDTVCMSLFKRVYPKWPEQRFPLLGA</sequence>
<evidence type="ECO:0000259" key="6">
    <source>
        <dbReference type="PROSITE" id="PS51714"/>
    </source>
</evidence>
<dbReference type="GO" id="GO:0005525">
    <property type="term" value="F:GTP binding"/>
    <property type="evidence" value="ECO:0007669"/>
    <property type="project" value="TreeGrafter"/>
</dbReference>
<dbReference type="InParanoid" id="A0A2G5EM03"/>
<organism evidence="7 8">
    <name type="scientific">Aquilegia coerulea</name>
    <name type="common">Rocky mountain columbine</name>
    <dbReference type="NCBI Taxonomy" id="218851"/>
    <lineage>
        <taxon>Eukaryota</taxon>
        <taxon>Viridiplantae</taxon>
        <taxon>Streptophyta</taxon>
        <taxon>Embryophyta</taxon>
        <taxon>Tracheophyta</taxon>
        <taxon>Spermatophyta</taxon>
        <taxon>Magnoliopsida</taxon>
        <taxon>Ranunculales</taxon>
        <taxon>Ranunculaceae</taxon>
        <taxon>Thalictroideae</taxon>
        <taxon>Aquilegia</taxon>
    </lineage>
</organism>
<evidence type="ECO:0000313" key="7">
    <source>
        <dbReference type="EMBL" id="PIA56806.1"/>
    </source>
</evidence>
<dbReference type="Pfam" id="PF04950">
    <property type="entry name" value="RIBIOP_C"/>
    <property type="match status" value="1"/>
</dbReference>
<dbReference type="InterPro" id="IPR039761">
    <property type="entry name" value="Bms1/Tsr1"/>
</dbReference>
<dbReference type="Pfam" id="PF22298">
    <property type="entry name" value="Tsr1_G-like"/>
    <property type="match status" value="1"/>
</dbReference>
<dbReference type="InterPro" id="IPR007034">
    <property type="entry name" value="BMS1_TSR1_C"/>
</dbReference>
<evidence type="ECO:0000256" key="4">
    <source>
        <dbReference type="ARBA" id="ARBA00038288"/>
    </source>
</evidence>
<feature type="compositionally biased region" description="Basic residues" evidence="5">
    <location>
        <begin position="8"/>
        <end position="25"/>
    </location>
</feature>
<dbReference type="EMBL" id="KZ305024">
    <property type="protein sequence ID" value="PIA56806.1"/>
    <property type="molecule type" value="Genomic_DNA"/>
</dbReference>
<dbReference type="GO" id="GO:0034511">
    <property type="term" value="F:U3 snoRNA binding"/>
    <property type="evidence" value="ECO:0007669"/>
    <property type="project" value="TreeGrafter"/>
</dbReference>
<dbReference type="STRING" id="218851.A0A2G5EM03"/>